<dbReference type="RefSeq" id="WP_166205025.1">
    <property type="nucleotide sequence ID" value="NZ_VIKU02000019.1"/>
</dbReference>
<dbReference type="Proteomes" id="UP000707206">
    <property type="component" value="Unassembled WGS sequence"/>
</dbReference>
<reference evidence="1" key="2">
    <citation type="submission" date="2020-03" db="EMBL/GenBank/DDBJ databases">
        <title>Flavobacteriaceae bacterium strain TP-CH-4, a member of the family Flavobacteriaceae isolated from a deep-sea seamount.</title>
        <authorList>
            <person name="Zhang D.-C."/>
        </authorList>
    </citation>
    <scope>NUCLEOTIDE SEQUENCE</scope>
    <source>
        <strain evidence="1">TP-CH-4</strain>
    </source>
</reference>
<evidence type="ECO:0000313" key="2">
    <source>
        <dbReference type="Proteomes" id="UP000707206"/>
    </source>
</evidence>
<evidence type="ECO:0000313" key="1">
    <source>
        <dbReference type="EMBL" id="NHF61634.1"/>
    </source>
</evidence>
<accession>A0A967AWC0</accession>
<protein>
    <submittedName>
        <fullName evidence="1">Uncharacterized protein</fullName>
    </submittedName>
</protein>
<keyword evidence="2" id="KW-1185">Reference proteome</keyword>
<sequence>NNTVNIPLNVGTLAFDPATRELTYTDEAGAPTVIALPADTVTTLSTVDGITYTYISEDTTSTSFDGTDNQDLGVGIGGVANESVELTISDGSSAVVDIRDADSVLGNEVTDATDATLIRSGAGTSGDPYTLDVAADGITNNELANDAVQLENIADGTATGQVIQWDGTDWTLVDLGSVTVTENDGVIGNEVVGATNGTLTLSGSGSTISPYTLAVSADGITNNELADNAVGLENLADGTTVGQMLQWNGTDWILIEGSVLDTDNQQITAFSLDNTSNELTLTLEDGGTQTVDFSTILAAA</sequence>
<organism evidence="1 2">
    <name type="scientific">Pelagihabitans pacificus</name>
    <dbReference type="NCBI Taxonomy" id="2696054"/>
    <lineage>
        <taxon>Bacteria</taxon>
        <taxon>Pseudomonadati</taxon>
        <taxon>Bacteroidota</taxon>
        <taxon>Flavobacteriia</taxon>
        <taxon>Flavobacteriales</taxon>
        <taxon>Flavobacteriaceae</taxon>
        <taxon>Pelagihabitans</taxon>
    </lineage>
</organism>
<gene>
    <name evidence="1" type="ORF">FK220_019975</name>
</gene>
<name>A0A967AWC0_9FLAO</name>
<feature type="non-terminal residue" evidence="1">
    <location>
        <position position="1"/>
    </location>
</feature>
<proteinExistence type="predicted"/>
<dbReference type="AlphaFoldDB" id="A0A967AWC0"/>
<dbReference type="EMBL" id="VIKU02000019">
    <property type="protein sequence ID" value="NHF61634.1"/>
    <property type="molecule type" value="Genomic_DNA"/>
</dbReference>
<feature type="non-terminal residue" evidence="1">
    <location>
        <position position="300"/>
    </location>
</feature>
<comment type="caution">
    <text evidence="1">The sequence shown here is derived from an EMBL/GenBank/DDBJ whole genome shotgun (WGS) entry which is preliminary data.</text>
</comment>
<reference evidence="1" key="1">
    <citation type="submission" date="2019-07" db="EMBL/GenBank/DDBJ databases">
        <authorList>
            <person name="De-Chao Zhang Q."/>
        </authorList>
    </citation>
    <scope>NUCLEOTIDE SEQUENCE</scope>
    <source>
        <strain evidence="1">TP-CH-4</strain>
    </source>
</reference>